<organism evidence="4 5">
    <name type="scientific">Ceratodon purpureus</name>
    <name type="common">Fire moss</name>
    <name type="synonym">Dicranum purpureum</name>
    <dbReference type="NCBI Taxonomy" id="3225"/>
    <lineage>
        <taxon>Eukaryota</taxon>
        <taxon>Viridiplantae</taxon>
        <taxon>Streptophyta</taxon>
        <taxon>Embryophyta</taxon>
        <taxon>Bryophyta</taxon>
        <taxon>Bryophytina</taxon>
        <taxon>Bryopsida</taxon>
        <taxon>Dicranidae</taxon>
        <taxon>Pseudoditrichales</taxon>
        <taxon>Ditrichaceae</taxon>
        <taxon>Ceratodon</taxon>
    </lineage>
</organism>
<evidence type="ECO:0000256" key="1">
    <source>
        <dbReference type="SAM" id="MobiDB-lite"/>
    </source>
</evidence>
<dbReference type="EMBL" id="CM026424">
    <property type="protein sequence ID" value="KAG0578532.1"/>
    <property type="molecule type" value="Genomic_DNA"/>
</dbReference>
<dbReference type="PROSITE" id="PS51782">
    <property type="entry name" value="LYSM"/>
    <property type="match status" value="1"/>
</dbReference>
<dbReference type="InterPro" id="IPR059143">
    <property type="entry name" value="NFP_LysM2"/>
</dbReference>
<feature type="domain" description="LysM" evidence="3">
    <location>
        <begin position="226"/>
        <end position="270"/>
    </location>
</feature>
<evidence type="ECO:0000313" key="5">
    <source>
        <dbReference type="Proteomes" id="UP000822688"/>
    </source>
</evidence>
<keyword evidence="2" id="KW-0812">Transmembrane</keyword>
<dbReference type="PANTHER" id="PTHR45927">
    <property type="entry name" value="LYSM-DOMAIN RECEPTOR-LIKE KINASE-RELATED"/>
    <property type="match status" value="1"/>
</dbReference>
<accession>A0A8T0I4W9</accession>
<feature type="transmembrane region" description="Helical" evidence="2">
    <location>
        <begin position="333"/>
        <end position="357"/>
    </location>
</feature>
<dbReference type="CDD" id="cd00118">
    <property type="entry name" value="LysM"/>
    <property type="match status" value="1"/>
</dbReference>
<dbReference type="InterPro" id="IPR018392">
    <property type="entry name" value="LysM"/>
</dbReference>
<dbReference type="Pfam" id="PF23457">
    <property type="entry name" value="LysM2_NFP"/>
    <property type="match status" value="1"/>
</dbReference>
<dbReference type="InterPro" id="IPR036779">
    <property type="entry name" value="LysM_dom_sf"/>
</dbReference>
<dbReference type="Pfam" id="PF01476">
    <property type="entry name" value="LysM"/>
    <property type="match status" value="1"/>
</dbReference>
<evidence type="ECO:0000256" key="2">
    <source>
        <dbReference type="SAM" id="Phobius"/>
    </source>
</evidence>
<dbReference type="InterPro" id="IPR052611">
    <property type="entry name" value="Plant_RLK_LysM"/>
</dbReference>
<name>A0A8T0I4W9_CERPU</name>
<keyword evidence="5" id="KW-1185">Reference proteome</keyword>
<protein>
    <recommendedName>
        <fullName evidence="3">LysM domain-containing protein</fullName>
    </recommendedName>
</protein>
<gene>
    <name evidence="4" type="ORF">KC19_4G030500</name>
</gene>
<reference evidence="4" key="1">
    <citation type="submission" date="2020-06" db="EMBL/GenBank/DDBJ databases">
        <title>WGS assembly of Ceratodon purpureus strain R40.</title>
        <authorList>
            <person name="Carey S.B."/>
            <person name="Jenkins J."/>
            <person name="Shu S."/>
            <person name="Lovell J.T."/>
            <person name="Sreedasyam A."/>
            <person name="Maumus F."/>
            <person name="Tiley G.P."/>
            <person name="Fernandez-Pozo N."/>
            <person name="Barry K."/>
            <person name="Chen C."/>
            <person name="Wang M."/>
            <person name="Lipzen A."/>
            <person name="Daum C."/>
            <person name="Saski C.A."/>
            <person name="Payton A.C."/>
            <person name="Mcbreen J.C."/>
            <person name="Conrad R.E."/>
            <person name="Kollar L.M."/>
            <person name="Olsson S."/>
            <person name="Huttunen S."/>
            <person name="Landis J.B."/>
            <person name="Wickett N.J."/>
            <person name="Johnson M.G."/>
            <person name="Rensing S.A."/>
            <person name="Grimwood J."/>
            <person name="Schmutz J."/>
            <person name="Mcdaniel S.F."/>
        </authorList>
    </citation>
    <scope>NUCLEOTIDE SEQUENCE</scope>
    <source>
        <strain evidence="4">R40</strain>
    </source>
</reference>
<feature type="region of interest" description="Disordered" evidence="1">
    <location>
        <begin position="283"/>
        <end position="324"/>
    </location>
</feature>
<dbReference type="Gene3D" id="3.10.350.10">
    <property type="entry name" value="LysM domain"/>
    <property type="match status" value="1"/>
</dbReference>
<keyword evidence="2" id="KW-1133">Transmembrane helix</keyword>
<dbReference type="SUPFAM" id="SSF54106">
    <property type="entry name" value="LysM domain"/>
    <property type="match status" value="1"/>
</dbReference>
<feature type="compositionally biased region" description="Low complexity" evidence="1">
    <location>
        <begin position="308"/>
        <end position="319"/>
    </location>
</feature>
<evidence type="ECO:0000313" key="4">
    <source>
        <dbReference type="EMBL" id="KAG0578532.1"/>
    </source>
</evidence>
<sequence>MDCNLIWPKQEAPYTRLGTGQNSHACVQIGVVNSANISNGRFWGLKWVGSNSILAAVLMWAAAMTPMAAMAQQQYNNSEGYICNGASETCSTYGLYRTFQAGESLDKVAFYFNVSADLIANASELDSQYLSQRYTLARQQAVYIPLDCRCQNMTSQMLVPMTIITADTLWLISITIFGGMTKYQAMTAFNPTIDILNLMIGDTIQVPVFCACPTASQIADGVQFLLTHTVYPGESLDDISGYYGITVAALSAANKLATNVYLGVNTTVLVPLSTLPPLSSIKFIPPPPESSPSSSPTSTPRPPPPESSPSSSPTSTPRPAFEVNHATGKSKDLGLIVGLSLGSFLVLIVLAFGVYLFKRRRRAQNVKASDKEGLAEVAGLPGFISYKHLSTATKQSLEAKPTFLIPQNSK</sequence>
<dbReference type="PANTHER" id="PTHR45927:SF6">
    <property type="entry name" value="PROTEIN LYK5"/>
    <property type="match status" value="1"/>
</dbReference>
<dbReference type="Proteomes" id="UP000822688">
    <property type="component" value="Chromosome 4"/>
</dbReference>
<dbReference type="SMART" id="SM00257">
    <property type="entry name" value="LysM"/>
    <property type="match status" value="2"/>
</dbReference>
<keyword evidence="2" id="KW-0472">Membrane</keyword>
<evidence type="ECO:0000259" key="3">
    <source>
        <dbReference type="PROSITE" id="PS51782"/>
    </source>
</evidence>
<dbReference type="AlphaFoldDB" id="A0A8T0I4W9"/>
<proteinExistence type="predicted"/>
<comment type="caution">
    <text evidence="4">The sequence shown here is derived from an EMBL/GenBank/DDBJ whole genome shotgun (WGS) entry which is preliminary data.</text>
</comment>